<accession>A0A816JE43</accession>
<dbReference type="EMBL" id="HG994373">
    <property type="protein sequence ID" value="CAF1768985.1"/>
    <property type="molecule type" value="Genomic_DNA"/>
</dbReference>
<dbReference type="AlphaFoldDB" id="A0A816JE43"/>
<protein>
    <submittedName>
        <fullName evidence="3">(rape) hypothetical protein</fullName>
    </submittedName>
</protein>
<gene>
    <name evidence="3" type="ORF">DARMORV10_C09P50880.1</name>
</gene>
<evidence type="ECO:0000256" key="1">
    <source>
        <dbReference type="ARBA" id="ARBA00001946"/>
    </source>
</evidence>
<keyword evidence="2" id="KW-0808">Transferase</keyword>
<dbReference type="SUPFAM" id="SSF64005">
    <property type="entry name" value="Undecaprenyl diphosphate synthase"/>
    <property type="match status" value="1"/>
</dbReference>
<name>A0A816JE43_BRANA</name>
<dbReference type="InterPro" id="IPR001441">
    <property type="entry name" value="UPP_synth-like"/>
</dbReference>
<dbReference type="GO" id="GO:0016765">
    <property type="term" value="F:transferase activity, transferring alkyl or aryl (other than methyl) groups"/>
    <property type="evidence" value="ECO:0007669"/>
    <property type="project" value="InterPro"/>
</dbReference>
<dbReference type="Pfam" id="PF01255">
    <property type="entry name" value="Prenyltransf"/>
    <property type="match status" value="1"/>
</dbReference>
<evidence type="ECO:0000256" key="2">
    <source>
        <dbReference type="ARBA" id="ARBA00022679"/>
    </source>
</evidence>
<dbReference type="Proteomes" id="UP001295469">
    <property type="component" value="Chromosome C09"/>
</dbReference>
<evidence type="ECO:0000313" key="3">
    <source>
        <dbReference type="EMBL" id="CAF1768985.1"/>
    </source>
</evidence>
<sequence length="61" mass="6973">LISPLIEIDFLLSLFERTLKSELCRNNVRISIIGDSSKLPKSLLKVINEVEKLQRTTRGFS</sequence>
<feature type="non-terminal residue" evidence="3">
    <location>
        <position position="1"/>
    </location>
</feature>
<reference evidence="3" key="1">
    <citation type="submission" date="2021-01" db="EMBL/GenBank/DDBJ databases">
        <authorList>
            <consortium name="Genoscope - CEA"/>
            <person name="William W."/>
        </authorList>
    </citation>
    <scope>NUCLEOTIDE SEQUENCE</scope>
</reference>
<comment type="cofactor">
    <cofactor evidence="1">
        <name>Mg(2+)</name>
        <dbReference type="ChEBI" id="CHEBI:18420"/>
    </cofactor>
</comment>
<dbReference type="InterPro" id="IPR036424">
    <property type="entry name" value="UPP_synth-like_sf"/>
</dbReference>
<proteinExistence type="predicted"/>
<dbReference type="Gene3D" id="3.40.1180.10">
    <property type="entry name" value="Decaprenyl diphosphate synthase-like"/>
    <property type="match status" value="1"/>
</dbReference>
<organism evidence="3">
    <name type="scientific">Brassica napus</name>
    <name type="common">Rape</name>
    <dbReference type="NCBI Taxonomy" id="3708"/>
    <lineage>
        <taxon>Eukaryota</taxon>
        <taxon>Viridiplantae</taxon>
        <taxon>Streptophyta</taxon>
        <taxon>Embryophyta</taxon>
        <taxon>Tracheophyta</taxon>
        <taxon>Spermatophyta</taxon>
        <taxon>Magnoliopsida</taxon>
        <taxon>eudicotyledons</taxon>
        <taxon>Gunneridae</taxon>
        <taxon>Pentapetalae</taxon>
        <taxon>rosids</taxon>
        <taxon>malvids</taxon>
        <taxon>Brassicales</taxon>
        <taxon>Brassicaceae</taxon>
        <taxon>Brassiceae</taxon>
        <taxon>Brassica</taxon>
    </lineage>
</organism>